<keyword evidence="2" id="KW-1185">Reference proteome</keyword>
<dbReference type="Pfam" id="PF13376">
    <property type="entry name" value="OmdA"/>
    <property type="match status" value="1"/>
</dbReference>
<organism evidence="1 2">
    <name type="scientific">Nannocystis punicea</name>
    <dbReference type="NCBI Taxonomy" id="2995304"/>
    <lineage>
        <taxon>Bacteria</taxon>
        <taxon>Pseudomonadati</taxon>
        <taxon>Myxococcota</taxon>
        <taxon>Polyangia</taxon>
        <taxon>Nannocystales</taxon>
        <taxon>Nannocystaceae</taxon>
        <taxon>Nannocystis</taxon>
    </lineage>
</organism>
<evidence type="ECO:0000313" key="1">
    <source>
        <dbReference type="EMBL" id="WAS99211.1"/>
    </source>
</evidence>
<reference evidence="1" key="1">
    <citation type="submission" date="2022-11" db="EMBL/GenBank/DDBJ databases">
        <title>Minimal conservation of predation-associated metabolite biosynthetic gene clusters underscores biosynthetic potential of Myxococcota including descriptions for ten novel species: Archangium lansinium sp. nov., Myxococcus landrumus sp. nov., Nannocystis bai.</title>
        <authorList>
            <person name="Ahearne A."/>
            <person name="Stevens C."/>
            <person name="Dowd S."/>
        </authorList>
    </citation>
    <scope>NUCLEOTIDE SEQUENCE</scope>
    <source>
        <strain evidence="1">Fl3</strain>
    </source>
</reference>
<sequence>MPIAPTLPIVLFADADAFSSWLSTHHRSSLGLWLQLAKKGKRLRSLSYAEAVDVGLAWGWIDSQKKAHDADSWLQRFTPRGPRSLWSQINRERAEALIERGVMQPAGLAEVERARADGRWDAAYAPATRIEVPEAFAAALARNPAAQAAFAGLDGANRYAMLWRLQTAKKPETRERRIAQFVEMLARGEKIHG</sequence>
<protein>
    <submittedName>
        <fullName evidence="1">YdeI/OmpD-associated family protein</fullName>
    </submittedName>
</protein>
<proteinExistence type="predicted"/>
<dbReference type="RefSeq" id="WP_269041572.1">
    <property type="nucleotide sequence ID" value="NZ_CP114040.1"/>
</dbReference>
<name>A0ABY7HJ16_9BACT</name>
<dbReference type="Proteomes" id="UP001164459">
    <property type="component" value="Chromosome"/>
</dbReference>
<dbReference type="EMBL" id="CP114040">
    <property type="protein sequence ID" value="WAS99211.1"/>
    <property type="molecule type" value="Genomic_DNA"/>
</dbReference>
<evidence type="ECO:0000313" key="2">
    <source>
        <dbReference type="Proteomes" id="UP001164459"/>
    </source>
</evidence>
<gene>
    <name evidence="1" type="ORF">O0S08_24040</name>
</gene>
<accession>A0ABY7HJ16</accession>